<sequence>GLSELEKQQLIEYLQENELAHQIQSFCQNLAYISPSQQNDFEYLPLDIQAMPPDQVNEKILEYQQFQEETVENEDEINFTRHLQQIADDFDELKPIQFLPLSNSQKQFYAAELDTLQSQQQALQFQFNIVGQKFDQAKPDMAAFSPDLSFILNETQKELKQSIQLALESMKQVDPDKQLTYWFNEAMRLHQQLCQLQFEELQIMQVLQAIDGKEFQIQKYNEFYHLPQQQLEQRLEEYNEAIRENSYLNQLFAESVQNQYESQIKLVLSEVFMQLLNQLDQTIQELNCCSDFVSQTQEQLNLILRRLNEDNNLFQVQTDQLKQFQTHLQSQNEVVQNILFQLQQIQQSKQEIMKSPIEQMKIDRIFEALGCEKVAVVKDVLSFLAEKLQIIQTKSKEETLMKNRVSEILFQLGAMIKQISGMGCEDEIDEMLIAIKEKEQ</sequence>
<accession>A0A146JXW4</accession>
<proteinExistence type="predicted"/>
<name>A0A146JXW4_9EUKA</name>
<protein>
    <submittedName>
        <fullName evidence="1">Uncharacterized protein</fullName>
    </submittedName>
</protein>
<reference evidence="1" key="1">
    <citation type="submission" date="2015-07" db="EMBL/GenBank/DDBJ databases">
        <title>Adaptation to a free-living lifestyle via gene acquisitions in the diplomonad Trepomonas sp. PC1.</title>
        <authorList>
            <person name="Xu F."/>
            <person name="Jerlstrom-Hultqvist J."/>
            <person name="Kolisko M."/>
            <person name="Simpson A.G.B."/>
            <person name="Roger A.J."/>
            <person name="Svard S.G."/>
            <person name="Andersson J.O."/>
        </authorList>
    </citation>
    <scope>NUCLEOTIDE SEQUENCE</scope>
    <source>
        <strain evidence="1">PC1</strain>
    </source>
</reference>
<feature type="non-terminal residue" evidence="1">
    <location>
        <position position="1"/>
    </location>
</feature>
<organism evidence="1">
    <name type="scientific">Trepomonas sp. PC1</name>
    <dbReference type="NCBI Taxonomy" id="1076344"/>
    <lineage>
        <taxon>Eukaryota</taxon>
        <taxon>Metamonada</taxon>
        <taxon>Diplomonadida</taxon>
        <taxon>Hexamitidae</taxon>
        <taxon>Hexamitinae</taxon>
        <taxon>Trepomonas</taxon>
    </lineage>
</organism>
<feature type="non-terminal residue" evidence="1">
    <location>
        <position position="440"/>
    </location>
</feature>
<dbReference type="EMBL" id="GDID01007084">
    <property type="protein sequence ID" value="JAP89522.1"/>
    <property type="molecule type" value="Transcribed_RNA"/>
</dbReference>
<dbReference type="AlphaFoldDB" id="A0A146JXW4"/>
<gene>
    <name evidence="1" type="ORF">TPC1_30983</name>
</gene>
<evidence type="ECO:0000313" key="1">
    <source>
        <dbReference type="EMBL" id="JAP89522.1"/>
    </source>
</evidence>